<evidence type="ECO:0000313" key="4">
    <source>
        <dbReference type="Proteomes" id="UP000565628"/>
    </source>
</evidence>
<organism evidence="3 4">
    <name type="scientific">Listeria booriae</name>
    <dbReference type="NCBI Taxonomy" id="1552123"/>
    <lineage>
        <taxon>Bacteria</taxon>
        <taxon>Bacillati</taxon>
        <taxon>Bacillota</taxon>
        <taxon>Bacilli</taxon>
        <taxon>Bacillales</taxon>
        <taxon>Listeriaceae</taxon>
        <taxon>Listeria</taxon>
    </lineage>
</organism>
<keyword evidence="1" id="KW-0175">Coiled coil</keyword>
<reference evidence="3 4" key="1">
    <citation type="submission" date="2020-03" db="EMBL/GenBank/DDBJ databases">
        <title>Soil Listeria distribution.</title>
        <authorList>
            <person name="Liao J."/>
            <person name="Wiedmann M."/>
        </authorList>
    </citation>
    <scope>NUCLEOTIDE SEQUENCE [LARGE SCALE GENOMIC DNA]</scope>
    <source>
        <strain evidence="3 4">FSL L7-0039</strain>
    </source>
</reference>
<feature type="region of interest" description="Disordered" evidence="2">
    <location>
        <begin position="191"/>
        <end position="336"/>
    </location>
</feature>
<name>A0A7X1DLC5_9LIST</name>
<gene>
    <name evidence="3" type="ORF">HCJ81_14125</name>
</gene>
<evidence type="ECO:0000256" key="1">
    <source>
        <dbReference type="SAM" id="Coils"/>
    </source>
</evidence>
<feature type="compositionally biased region" description="Low complexity" evidence="2">
    <location>
        <begin position="211"/>
        <end position="226"/>
    </location>
</feature>
<evidence type="ECO:0000256" key="2">
    <source>
        <dbReference type="SAM" id="MobiDB-lite"/>
    </source>
</evidence>
<dbReference type="RefSeq" id="WP_185642283.1">
    <property type="nucleotide sequence ID" value="NZ_JAASWV010000023.1"/>
</dbReference>
<proteinExistence type="predicted"/>
<comment type="caution">
    <text evidence="3">The sequence shown here is derived from an EMBL/GenBank/DDBJ whole genome shotgun (WGS) entry which is preliminary data.</text>
</comment>
<protein>
    <submittedName>
        <fullName evidence="3">Uncharacterized protein</fullName>
    </submittedName>
</protein>
<feature type="compositionally biased region" description="Polar residues" evidence="2">
    <location>
        <begin position="197"/>
        <end position="210"/>
    </location>
</feature>
<sequence length="336" mass="35605">MRKKKLWIFLTSVVLVVGTGTGIIYSQQAKAQEESRIEAQKAKEAADMLEKQTAEKETKAKNAVAALYFDDKKVLLADGYTPAKATEAKQLAEALKNKELKESLVSEITKANVLYASIEGTQKATLALFKDADQKSLASGVDAAKLAAVKKAIDSVPQNIAKMNLNKAWTVASNLMKVEVAAKQKAEADRAAKEQAVVTTSETKGTPNEQSTPNKSTSSSNNSNESSSKDNGSDNSSTANSSSSSSNYNAQTNKESNSSSSPSKNNNQSSSSSKSSGSTPPKSNSESGNSGKNSSKTKDESNNKAPSGNHNYEPEKEGINGESENQNGGTDISWGW</sequence>
<accession>A0A7X1DLC5</accession>
<evidence type="ECO:0000313" key="3">
    <source>
        <dbReference type="EMBL" id="MBC2312027.1"/>
    </source>
</evidence>
<dbReference type="AlphaFoldDB" id="A0A7X1DLC5"/>
<dbReference type="Proteomes" id="UP000565628">
    <property type="component" value="Unassembled WGS sequence"/>
</dbReference>
<feature type="compositionally biased region" description="Low complexity" evidence="2">
    <location>
        <begin position="233"/>
        <end position="294"/>
    </location>
</feature>
<dbReference type="EMBL" id="JAASWV010000023">
    <property type="protein sequence ID" value="MBC2312027.1"/>
    <property type="molecule type" value="Genomic_DNA"/>
</dbReference>
<feature type="coiled-coil region" evidence="1">
    <location>
        <begin position="32"/>
        <end position="59"/>
    </location>
</feature>